<dbReference type="Pfam" id="PF12494">
    <property type="entry name" value="DUF3695"/>
    <property type="match status" value="1"/>
</dbReference>
<feature type="non-terminal residue" evidence="2">
    <location>
        <position position="155"/>
    </location>
</feature>
<dbReference type="Proteomes" id="UP001233999">
    <property type="component" value="Unassembled WGS sequence"/>
</dbReference>
<organism evidence="2 3">
    <name type="scientific">Diploptera punctata</name>
    <name type="common">Pacific beetle cockroach</name>
    <dbReference type="NCBI Taxonomy" id="6984"/>
    <lineage>
        <taxon>Eukaryota</taxon>
        <taxon>Metazoa</taxon>
        <taxon>Ecdysozoa</taxon>
        <taxon>Arthropoda</taxon>
        <taxon>Hexapoda</taxon>
        <taxon>Insecta</taxon>
        <taxon>Pterygota</taxon>
        <taxon>Neoptera</taxon>
        <taxon>Polyneoptera</taxon>
        <taxon>Dictyoptera</taxon>
        <taxon>Blattodea</taxon>
        <taxon>Blaberoidea</taxon>
        <taxon>Blaberidae</taxon>
        <taxon>Diplopterinae</taxon>
        <taxon>Diploptera</taxon>
    </lineage>
</organism>
<keyword evidence="3" id="KW-1185">Reference proteome</keyword>
<accession>A0AAD8EB01</accession>
<comment type="caution">
    <text evidence="2">The sequence shown here is derived from an EMBL/GenBank/DDBJ whole genome shotgun (WGS) entry which is preliminary data.</text>
</comment>
<gene>
    <name evidence="2" type="ORF">L9F63_022257</name>
</gene>
<dbReference type="AlphaFoldDB" id="A0AAD8EB01"/>
<evidence type="ECO:0000313" key="2">
    <source>
        <dbReference type="EMBL" id="KAJ9583391.1"/>
    </source>
</evidence>
<evidence type="ECO:0000313" key="3">
    <source>
        <dbReference type="Proteomes" id="UP001233999"/>
    </source>
</evidence>
<evidence type="ECO:0000256" key="1">
    <source>
        <dbReference type="SAM" id="MobiDB-lite"/>
    </source>
</evidence>
<dbReference type="EMBL" id="JASPKZ010007609">
    <property type="protein sequence ID" value="KAJ9583391.1"/>
    <property type="molecule type" value="Genomic_DNA"/>
</dbReference>
<feature type="region of interest" description="Disordered" evidence="1">
    <location>
        <begin position="1"/>
        <end position="25"/>
    </location>
</feature>
<reference evidence="2" key="1">
    <citation type="journal article" date="2023" name="IScience">
        <title>Live-bearing cockroach genome reveals convergent evolutionary mechanisms linked to viviparity in insects and beyond.</title>
        <authorList>
            <person name="Fouks B."/>
            <person name="Harrison M.C."/>
            <person name="Mikhailova A.A."/>
            <person name="Marchal E."/>
            <person name="English S."/>
            <person name="Carruthers M."/>
            <person name="Jennings E.C."/>
            <person name="Chiamaka E.L."/>
            <person name="Frigard R.A."/>
            <person name="Pippel M."/>
            <person name="Attardo G.M."/>
            <person name="Benoit J.B."/>
            <person name="Bornberg-Bauer E."/>
            <person name="Tobe S.S."/>
        </authorList>
    </citation>
    <scope>NUCLEOTIDE SEQUENCE</scope>
    <source>
        <strain evidence="2">Stay&amp;Tobe</strain>
    </source>
</reference>
<reference evidence="2" key="2">
    <citation type="submission" date="2023-05" db="EMBL/GenBank/DDBJ databases">
        <authorList>
            <person name="Fouks B."/>
        </authorList>
    </citation>
    <scope>NUCLEOTIDE SEQUENCE</scope>
    <source>
        <strain evidence="2">Stay&amp;Tobe</strain>
        <tissue evidence="2">Testes</tissue>
    </source>
</reference>
<feature type="compositionally biased region" description="Polar residues" evidence="1">
    <location>
        <begin position="16"/>
        <end position="25"/>
    </location>
</feature>
<proteinExistence type="predicted"/>
<protein>
    <submittedName>
        <fullName evidence="2">Uncharacterized protein</fullName>
    </submittedName>
</protein>
<name>A0AAD8EB01_DIPPU</name>
<sequence length="155" mass="17734">ALIMSKHPELTKESKSTPTEKLQRDNNLNTWERLFTHHTLNSKQRCVTVSYSKPPPDKLDFVLNSTYRHEECTFPDIMDIYLQPDTVGQQTCSLTYTAKEPLMDVPASSRTHTFLYGGIMEHKNIYNVKLGIPAPHVAQTNAGYSRREDGAFYKV</sequence>
<feature type="compositionally biased region" description="Basic and acidic residues" evidence="1">
    <location>
        <begin position="1"/>
        <end position="15"/>
    </location>
</feature>
<dbReference type="InterPro" id="IPR022179">
    <property type="entry name" value="CFAP276"/>
</dbReference>